<dbReference type="PANTHER" id="PTHR10683">
    <property type="entry name" value="TRANSALDOLASE"/>
    <property type="match status" value="1"/>
</dbReference>
<name>A0A326UFU6_THEHA</name>
<comment type="caution">
    <text evidence="2">The sequence shown here is derived from an EMBL/GenBank/DDBJ whole genome shotgun (WGS) entry which is preliminary data.</text>
</comment>
<dbReference type="EMBL" id="QKUF01000001">
    <property type="protein sequence ID" value="PZW36824.1"/>
    <property type="molecule type" value="Genomic_DNA"/>
</dbReference>
<dbReference type="PANTHER" id="PTHR10683:SF28">
    <property type="entry name" value="TRANSALDOLASE C"/>
    <property type="match status" value="1"/>
</dbReference>
<keyword evidence="3" id="KW-1185">Reference proteome</keyword>
<organism evidence="2 3">
    <name type="scientific">Thermosporothrix hazakensis</name>
    <dbReference type="NCBI Taxonomy" id="644383"/>
    <lineage>
        <taxon>Bacteria</taxon>
        <taxon>Bacillati</taxon>
        <taxon>Chloroflexota</taxon>
        <taxon>Ktedonobacteria</taxon>
        <taxon>Ktedonobacterales</taxon>
        <taxon>Thermosporotrichaceae</taxon>
        <taxon>Thermosporothrix</taxon>
    </lineage>
</organism>
<evidence type="ECO:0000313" key="2">
    <source>
        <dbReference type="EMBL" id="PZW36824.1"/>
    </source>
</evidence>
<evidence type="ECO:0000313" key="3">
    <source>
        <dbReference type="Proteomes" id="UP000248806"/>
    </source>
</evidence>
<dbReference type="GO" id="GO:0005975">
    <property type="term" value="P:carbohydrate metabolic process"/>
    <property type="evidence" value="ECO:0007669"/>
    <property type="project" value="InterPro"/>
</dbReference>
<proteinExistence type="predicted"/>
<dbReference type="Proteomes" id="UP000248806">
    <property type="component" value="Unassembled WGS sequence"/>
</dbReference>
<sequence>MALYVDGAYLDEIEQVAAVLPIAGVTTNPTILLNTWKRGQHLGARELLQQLLERVSGDIFMQPSIASEEDGYREAMGYIEIAPERILPKIPLTQTGMKIAMRLKKQGVRLAFTAVTSVAQAYAAGLLGAEFIIPYYNRMLRNGIQPAERISCMAKIFQDQQLPTRILAASIKSSVEAAQALAAGAHDLTVPPEVLLTMVTEPDTEEAVERFEKDSSELRSL</sequence>
<gene>
    <name evidence="2" type="ORF">EI42_01010</name>
</gene>
<evidence type="ECO:0000256" key="1">
    <source>
        <dbReference type="ARBA" id="ARBA00023270"/>
    </source>
</evidence>
<dbReference type="Gene3D" id="3.20.20.70">
    <property type="entry name" value="Aldolase class I"/>
    <property type="match status" value="1"/>
</dbReference>
<dbReference type="PROSITE" id="PS01054">
    <property type="entry name" value="TRANSALDOLASE_1"/>
    <property type="match status" value="1"/>
</dbReference>
<dbReference type="SUPFAM" id="SSF51569">
    <property type="entry name" value="Aldolase"/>
    <property type="match status" value="1"/>
</dbReference>
<dbReference type="InterPro" id="IPR018225">
    <property type="entry name" value="Transaldolase_AS"/>
</dbReference>
<keyword evidence="1" id="KW-0704">Schiff base</keyword>
<accession>A0A326UFU6</accession>
<protein>
    <submittedName>
        <fullName evidence="2">Fructose-6-phosphate aldolase 1</fullName>
    </submittedName>
</protein>
<dbReference type="OrthoDB" id="9807051at2"/>
<reference evidence="2 3" key="1">
    <citation type="submission" date="2018-06" db="EMBL/GenBank/DDBJ databases">
        <title>Genomic Encyclopedia of Archaeal and Bacterial Type Strains, Phase II (KMG-II): from individual species to whole genera.</title>
        <authorList>
            <person name="Goeker M."/>
        </authorList>
    </citation>
    <scope>NUCLEOTIDE SEQUENCE [LARGE SCALE GENOMIC DNA]</scope>
    <source>
        <strain evidence="2 3">ATCC BAA-1881</strain>
    </source>
</reference>
<dbReference type="InterPro" id="IPR013785">
    <property type="entry name" value="Aldolase_TIM"/>
</dbReference>
<dbReference type="RefSeq" id="WP_111319410.1">
    <property type="nucleotide sequence ID" value="NZ_BIFX01000001.1"/>
</dbReference>
<dbReference type="Pfam" id="PF00923">
    <property type="entry name" value="TAL_FSA"/>
    <property type="match status" value="1"/>
</dbReference>
<dbReference type="AlphaFoldDB" id="A0A326UFU6"/>
<dbReference type="InterPro" id="IPR001585">
    <property type="entry name" value="TAL/FSA"/>
</dbReference>